<organism evidence="1 2">
    <name type="scientific">Paenibacillus contaminans</name>
    <dbReference type="NCBI Taxonomy" id="450362"/>
    <lineage>
        <taxon>Bacteria</taxon>
        <taxon>Bacillati</taxon>
        <taxon>Bacillota</taxon>
        <taxon>Bacilli</taxon>
        <taxon>Bacillales</taxon>
        <taxon>Paenibacillaceae</taxon>
        <taxon>Paenibacillus</taxon>
    </lineage>
</organism>
<comment type="caution">
    <text evidence="1">The sequence shown here is derived from an EMBL/GenBank/DDBJ whole genome shotgun (WGS) entry which is preliminary data.</text>
</comment>
<name>A0A329MNL4_9BACL</name>
<keyword evidence="2" id="KW-1185">Reference proteome</keyword>
<dbReference type="OrthoDB" id="2619783at2"/>
<gene>
    <name evidence="1" type="ORF">DQG23_10865</name>
</gene>
<sequence>MSNPVDEQFEALIEKYAELLTGDDSPEMIAKVKKWALYNQIHKTMPALAGHWNQSHPEGKADIRKLFEEIRDLNAALKAKKEANAES</sequence>
<proteinExistence type="predicted"/>
<dbReference type="AlphaFoldDB" id="A0A329MNL4"/>
<dbReference type="EMBL" id="QMFB01000005">
    <property type="protein sequence ID" value="RAV21160.1"/>
    <property type="molecule type" value="Genomic_DNA"/>
</dbReference>
<evidence type="ECO:0000313" key="1">
    <source>
        <dbReference type="EMBL" id="RAV21160.1"/>
    </source>
</evidence>
<protein>
    <submittedName>
        <fullName evidence="1">DUF2573 domain-containing protein</fullName>
    </submittedName>
</protein>
<reference evidence="1 2" key="1">
    <citation type="journal article" date="2009" name="Int. J. Syst. Evol. Microbiol.">
        <title>Paenibacillus contaminans sp. nov., isolated from a contaminated laboratory plate.</title>
        <authorList>
            <person name="Chou J.H."/>
            <person name="Lee J.H."/>
            <person name="Lin M.C."/>
            <person name="Chang P.S."/>
            <person name="Arun A.B."/>
            <person name="Young C.C."/>
            <person name="Chen W.M."/>
        </authorList>
    </citation>
    <scope>NUCLEOTIDE SEQUENCE [LARGE SCALE GENOMIC DNA]</scope>
    <source>
        <strain evidence="1 2">CKOBP-6</strain>
    </source>
</reference>
<dbReference type="InterPro" id="IPR020393">
    <property type="entry name" value="Uncharacterised_YusU"/>
</dbReference>
<accession>A0A329MNL4</accession>
<evidence type="ECO:0000313" key="2">
    <source>
        <dbReference type="Proteomes" id="UP000250369"/>
    </source>
</evidence>
<dbReference type="Pfam" id="PF10835">
    <property type="entry name" value="DUF2573"/>
    <property type="match status" value="1"/>
</dbReference>
<dbReference type="Proteomes" id="UP000250369">
    <property type="component" value="Unassembled WGS sequence"/>
</dbReference>
<dbReference type="RefSeq" id="WP_113030862.1">
    <property type="nucleotide sequence ID" value="NZ_QMFB01000005.1"/>
</dbReference>